<dbReference type="Proteomes" id="UP001219568">
    <property type="component" value="Unassembled WGS sequence"/>
</dbReference>
<dbReference type="Pfam" id="PF00149">
    <property type="entry name" value="Metallophos"/>
    <property type="match status" value="1"/>
</dbReference>
<reference evidence="2" key="2">
    <citation type="submission" date="2023-01" db="EMBL/GenBank/DDBJ databases">
        <authorList>
            <person name="Petersen C."/>
        </authorList>
    </citation>
    <scope>NUCLEOTIDE SEQUENCE</scope>
    <source>
        <strain evidence="2">IBT 15450</strain>
    </source>
</reference>
<gene>
    <name evidence="2" type="ORF">N7460_003665</name>
</gene>
<dbReference type="Gene3D" id="3.60.21.10">
    <property type="match status" value="1"/>
</dbReference>
<dbReference type="PANTHER" id="PTHR32440">
    <property type="entry name" value="PHOSPHATASE DCR2-RELATED-RELATED"/>
    <property type="match status" value="1"/>
</dbReference>
<dbReference type="InterPro" id="IPR004843">
    <property type="entry name" value="Calcineurin-like_PHP"/>
</dbReference>
<dbReference type="InterPro" id="IPR029052">
    <property type="entry name" value="Metallo-depent_PP-like"/>
</dbReference>
<dbReference type="AlphaFoldDB" id="A0AAD6IGH0"/>
<organism evidence="2 3">
    <name type="scientific">Penicillium canescens</name>
    <dbReference type="NCBI Taxonomy" id="5083"/>
    <lineage>
        <taxon>Eukaryota</taxon>
        <taxon>Fungi</taxon>
        <taxon>Dikarya</taxon>
        <taxon>Ascomycota</taxon>
        <taxon>Pezizomycotina</taxon>
        <taxon>Eurotiomycetes</taxon>
        <taxon>Eurotiomycetidae</taxon>
        <taxon>Eurotiales</taxon>
        <taxon>Aspergillaceae</taxon>
        <taxon>Penicillium</taxon>
    </lineage>
</organism>
<dbReference type="EMBL" id="JAQJZL010000003">
    <property type="protein sequence ID" value="KAJ6047518.1"/>
    <property type="molecule type" value="Genomic_DNA"/>
</dbReference>
<evidence type="ECO:0000313" key="2">
    <source>
        <dbReference type="EMBL" id="KAJ6047518.1"/>
    </source>
</evidence>
<evidence type="ECO:0000313" key="3">
    <source>
        <dbReference type="Proteomes" id="UP001219568"/>
    </source>
</evidence>
<dbReference type="CDD" id="cd07383">
    <property type="entry name" value="MPP_Dcr2"/>
    <property type="match status" value="1"/>
</dbReference>
<dbReference type="GO" id="GO:0005737">
    <property type="term" value="C:cytoplasm"/>
    <property type="evidence" value="ECO:0007669"/>
    <property type="project" value="TreeGrafter"/>
</dbReference>
<keyword evidence="3" id="KW-1185">Reference proteome</keyword>
<comment type="caution">
    <text evidence="2">The sequence shown here is derived from an EMBL/GenBank/DDBJ whole genome shotgun (WGS) entry which is preliminary data.</text>
</comment>
<dbReference type="PANTHER" id="PTHR32440:SF11">
    <property type="entry name" value="METALLOPHOSPHOESTERASE DOMAIN-CONTAINING PROTEIN"/>
    <property type="match status" value="1"/>
</dbReference>
<protein>
    <recommendedName>
        <fullName evidence="1">Calcineurin-like phosphoesterase domain-containing protein</fullName>
    </recommendedName>
</protein>
<sequence>MQTRKSLIPHRRDVNRTLRFTEDGTFQISVFSDLHFAEDDGSDNKSRKVIETVLSSEDAQLVVLNGDLISGEAIQNANSSSIYVDRIVAPIIDNDLPWASTYGNHDSEINLDPEDIFLREKIYPNSLTQKRVSNSTAGITNYYLPVFAHGASNDATPEFILWFFDSQGGHYPIDKNYNGTSVPRQNWVDDSVLHWFKNAKANLTSTYGGPIPSIAFVHIPVYPMRAFQLAGVSPSKEPGINGERVQQQGYGNDNINYDSQDSPFIQALLNTTGLVATFSGHDHDNDWCFKWNGTLSGLNVTGNGINMCYGRHTGYGGYGIIWLICAIVGDGKEIWGIILRMV</sequence>
<accession>A0AAD6IGH0</accession>
<dbReference type="SUPFAM" id="SSF56300">
    <property type="entry name" value="Metallo-dependent phosphatases"/>
    <property type="match status" value="1"/>
</dbReference>
<dbReference type="GO" id="GO:0016788">
    <property type="term" value="F:hydrolase activity, acting on ester bonds"/>
    <property type="evidence" value="ECO:0007669"/>
    <property type="project" value="TreeGrafter"/>
</dbReference>
<proteinExistence type="predicted"/>
<evidence type="ECO:0000259" key="1">
    <source>
        <dbReference type="Pfam" id="PF00149"/>
    </source>
</evidence>
<name>A0AAD6IGH0_PENCN</name>
<reference evidence="2" key="1">
    <citation type="journal article" date="2023" name="IMA Fungus">
        <title>Comparative genomic study of the Penicillium genus elucidates a diverse pangenome and 15 lateral gene transfer events.</title>
        <authorList>
            <person name="Petersen C."/>
            <person name="Sorensen T."/>
            <person name="Nielsen M.R."/>
            <person name="Sondergaard T.E."/>
            <person name="Sorensen J.L."/>
            <person name="Fitzpatrick D.A."/>
            <person name="Frisvad J.C."/>
            <person name="Nielsen K.L."/>
        </authorList>
    </citation>
    <scope>NUCLEOTIDE SEQUENCE</scope>
    <source>
        <strain evidence="2">IBT 15450</strain>
    </source>
</reference>
<feature type="domain" description="Calcineurin-like phosphoesterase" evidence="1">
    <location>
        <begin position="28"/>
        <end position="284"/>
    </location>
</feature>